<dbReference type="InterPro" id="IPR050109">
    <property type="entry name" value="HTH-type_TetR-like_transc_reg"/>
</dbReference>
<evidence type="ECO:0000259" key="5">
    <source>
        <dbReference type="PROSITE" id="PS50977"/>
    </source>
</evidence>
<keyword evidence="1" id="KW-0805">Transcription regulation</keyword>
<dbReference type="SUPFAM" id="SSF48498">
    <property type="entry name" value="Tetracyclin repressor-like, C-terminal domain"/>
    <property type="match status" value="1"/>
</dbReference>
<reference evidence="6 7" key="1">
    <citation type="submission" date="2020-10" db="EMBL/GenBank/DDBJ databases">
        <title>Nocardioides sp. isolated from sludge.</title>
        <authorList>
            <person name="Zhang X."/>
        </authorList>
    </citation>
    <scope>NUCLEOTIDE SEQUENCE [LARGE SCALE GENOMIC DNA]</scope>
    <source>
        <strain evidence="6 7">Y6</strain>
    </source>
</reference>
<keyword evidence="7" id="KW-1185">Reference proteome</keyword>
<dbReference type="InterPro" id="IPR001647">
    <property type="entry name" value="HTH_TetR"/>
</dbReference>
<evidence type="ECO:0000256" key="1">
    <source>
        <dbReference type="ARBA" id="ARBA00023015"/>
    </source>
</evidence>
<dbReference type="InterPro" id="IPR009057">
    <property type="entry name" value="Homeodomain-like_sf"/>
</dbReference>
<dbReference type="EMBL" id="JADCSA010000003">
    <property type="protein sequence ID" value="MBE7323989.1"/>
    <property type="molecule type" value="Genomic_DNA"/>
</dbReference>
<evidence type="ECO:0000256" key="2">
    <source>
        <dbReference type="ARBA" id="ARBA00023125"/>
    </source>
</evidence>
<dbReference type="SUPFAM" id="SSF46689">
    <property type="entry name" value="Homeodomain-like"/>
    <property type="match status" value="1"/>
</dbReference>
<dbReference type="InterPro" id="IPR036271">
    <property type="entry name" value="Tet_transcr_reg_TetR-rel_C_sf"/>
</dbReference>
<accession>A0ABR9RQZ0</accession>
<evidence type="ECO:0000313" key="7">
    <source>
        <dbReference type="Proteomes" id="UP000756387"/>
    </source>
</evidence>
<sequence>MSRMSVEDRRAQLVEAAITVMTREGVRKATTRAIVGEAGASLSVFHYCFDSKAALFEEVVRTIVGRSAGLAKEALTGVATDDDALMAGLLAYWEHVVANPEQHLLTYEVTQHCLRIPELHDVARSQYDLYANVIAIHLRGSLEGEPDDATVACVARYLAVIIDGVTLNWLARRDDDEALAVLRSSVPHVKAMWAAGLS</sequence>
<dbReference type="PANTHER" id="PTHR30055:SF234">
    <property type="entry name" value="HTH-TYPE TRANSCRIPTIONAL REGULATOR BETI"/>
    <property type="match status" value="1"/>
</dbReference>
<feature type="domain" description="HTH tetR-type" evidence="5">
    <location>
        <begin position="7"/>
        <end position="67"/>
    </location>
</feature>
<gene>
    <name evidence="6" type="ORF">IEQ44_04910</name>
</gene>
<evidence type="ECO:0000256" key="4">
    <source>
        <dbReference type="PROSITE-ProRule" id="PRU00335"/>
    </source>
</evidence>
<protein>
    <submittedName>
        <fullName evidence="6">TetR/AcrR family transcriptional regulator</fullName>
    </submittedName>
</protein>
<dbReference type="Proteomes" id="UP000756387">
    <property type="component" value="Unassembled WGS sequence"/>
</dbReference>
<proteinExistence type="predicted"/>
<dbReference type="InterPro" id="IPR041583">
    <property type="entry name" value="TetR_C_31"/>
</dbReference>
<feature type="DNA-binding region" description="H-T-H motif" evidence="4">
    <location>
        <begin position="30"/>
        <end position="49"/>
    </location>
</feature>
<name>A0ABR9RQZ0_9ACTN</name>
<dbReference type="PANTHER" id="PTHR30055">
    <property type="entry name" value="HTH-TYPE TRANSCRIPTIONAL REGULATOR RUTR"/>
    <property type="match status" value="1"/>
</dbReference>
<dbReference type="Pfam" id="PF17940">
    <property type="entry name" value="TetR_C_31"/>
    <property type="match status" value="1"/>
</dbReference>
<keyword evidence="2 4" id="KW-0238">DNA-binding</keyword>
<dbReference type="PROSITE" id="PS50977">
    <property type="entry name" value="HTH_TETR_2"/>
    <property type="match status" value="1"/>
</dbReference>
<keyword evidence="3" id="KW-0804">Transcription</keyword>
<organism evidence="6 7">
    <name type="scientific">Nocardioides malaquae</name>
    <dbReference type="NCBI Taxonomy" id="2773426"/>
    <lineage>
        <taxon>Bacteria</taxon>
        <taxon>Bacillati</taxon>
        <taxon>Actinomycetota</taxon>
        <taxon>Actinomycetes</taxon>
        <taxon>Propionibacteriales</taxon>
        <taxon>Nocardioidaceae</taxon>
        <taxon>Nocardioides</taxon>
    </lineage>
</organism>
<evidence type="ECO:0000256" key="3">
    <source>
        <dbReference type="ARBA" id="ARBA00023163"/>
    </source>
</evidence>
<dbReference type="Pfam" id="PF00440">
    <property type="entry name" value="TetR_N"/>
    <property type="match status" value="1"/>
</dbReference>
<dbReference type="Gene3D" id="1.10.357.10">
    <property type="entry name" value="Tetracycline Repressor, domain 2"/>
    <property type="match status" value="1"/>
</dbReference>
<comment type="caution">
    <text evidence="6">The sequence shown here is derived from an EMBL/GenBank/DDBJ whole genome shotgun (WGS) entry which is preliminary data.</text>
</comment>
<evidence type="ECO:0000313" key="6">
    <source>
        <dbReference type="EMBL" id="MBE7323989.1"/>
    </source>
</evidence>